<evidence type="ECO:0000256" key="1">
    <source>
        <dbReference type="SAM" id="Coils"/>
    </source>
</evidence>
<reference evidence="3 4" key="1">
    <citation type="journal article" date="2015" name="Genome Biol.">
        <title>Comparative genomics of Steinernema reveals deeply conserved gene regulatory networks.</title>
        <authorList>
            <person name="Dillman A.R."/>
            <person name="Macchietto M."/>
            <person name="Porter C.F."/>
            <person name="Rogers A."/>
            <person name="Williams B."/>
            <person name="Antoshechkin I."/>
            <person name="Lee M.M."/>
            <person name="Goodwin Z."/>
            <person name="Lu X."/>
            <person name="Lewis E.E."/>
            <person name="Goodrich-Blair H."/>
            <person name="Stock S.P."/>
            <person name="Adams B.J."/>
            <person name="Sternberg P.W."/>
            <person name="Mortazavi A."/>
        </authorList>
    </citation>
    <scope>NUCLEOTIDE SEQUENCE [LARGE SCALE GENOMIC DNA]</scope>
    <source>
        <strain evidence="3 4">ALL</strain>
    </source>
</reference>
<organism evidence="3 4">
    <name type="scientific">Steinernema carpocapsae</name>
    <name type="common">Entomopathogenic nematode</name>
    <dbReference type="NCBI Taxonomy" id="34508"/>
    <lineage>
        <taxon>Eukaryota</taxon>
        <taxon>Metazoa</taxon>
        <taxon>Ecdysozoa</taxon>
        <taxon>Nematoda</taxon>
        <taxon>Chromadorea</taxon>
        <taxon>Rhabditida</taxon>
        <taxon>Tylenchina</taxon>
        <taxon>Panagrolaimomorpha</taxon>
        <taxon>Strongyloidoidea</taxon>
        <taxon>Steinernematidae</taxon>
        <taxon>Steinernema</taxon>
    </lineage>
</organism>
<feature type="coiled-coil region" evidence="1">
    <location>
        <begin position="707"/>
        <end position="734"/>
    </location>
</feature>
<evidence type="ECO:0000313" key="3">
    <source>
        <dbReference type="EMBL" id="TKR63159.1"/>
    </source>
</evidence>
<protein>
    <recommendedName>
        <fullName evidence="2">DUF8206 domain-containing protein</fullName>
    </recommendedName>
</protein>
<accession>A0A4U5M334</accession>
<dbReference type="Pfam" id="PF26633">
    <property type="entry name" value="DUF8206"/>
    <property type="match status" value="1"/>
</dbReference>
<keyword evidence="4" id="KW-1185">Reference proteome</keyword>
<comment type="caution">
    <text evidence="3">The sequence shown here is derived from an EMBL/GenBank/DDBJ whole genome shotgun (WGS) entry which is preliminary data.</text>
</comment>
<dbReference type="Gene3D" id="3.40.50.300">
    <property type="entry name" value="P-loop containing nucleotide triphosphate hydrolases"/>
    <property type="match status" value="1"/>
</dbReference>
<dbReference type="PANTHER" id="PTHR32046">
    <property type="entry name" value="G DOMAIN-CONTAINING PROTEIN"/>
    <property type="match status" value="1"/>
</dbReference>
<feature type="domain" description="DUF8206" evidence="2">
    <location>
        <begin position="550"/>
        <end position="618"/>
    </location>
</feature>
<dbReference type="OrthoDB" id="5858432at2759"/>
<dbReference type="AlphaFoldDB" id="A0A4U5M334"/>
<proteinExistence type="predicted"/>
<name>A0A4U5M334_STECR</name>
<dbReference type="InterPro" id="IPR058519">
    <property type="entry name" value="DUF8206"/>
</dbReference>
<sequence>MEGPSIFIRIPRTEVQVSVPLVVGMSLQQCLESVYVQNFGSPMEEVGVVVRKYFQKFQQYVNMSENPRTFYPVDGDKFEAILRTSDLATNENGFQSSVRTNQVFYLFGAENHDQDFEENGHVENTATIVVVTENETFTKSFPIEQIPAPSVEDLIKDIMYEHGMNVGKFFVQAEIAGAIEEYVDLEDDYSNVELREGANYRLTFLQEENMPDLVPAYATIMSLEPDSTVYNILLVGETGSGKSTLINAIFNYIRFPSVHSADGHTPIVAIPSQFDVADKNDVYKTVKIGQEDPNESYANIGESVTRTPHCYEFSYQGKTYRIIDSPGLGDTRGVPQDKKNMDMILRQLFSLHEIHAICVVMKTKDKLSTGLKFCLNHIRTQVHPEAVKKLFFCFTYANDNHFGQADGVVLLDRFFKDEGFACRVNPESTFYFDNSGFRYMAIQADPNIDLDLNAEDYEDSWKASRSFTRRLLREIARRPAHNLRQSKCLSEMRHCVEELIHISAEVIKAIGENKFQLEQRLNSLATKKGKKLPLPKLKDETFLSVSFEPLDKPMIVCANPKCAKKESPGEWIRCEHNCQIRGITMNQCGQEELKYSPVFDLISQKCLQCGCSWSVHMLSNVVKKTVQLPMTTKFSNSNVSTSLKDLKKFYEGQRKKLEGDEDRIKQICAQLSTFLIQNSIVTHNDFYLEYLKQKIADAKYEFELNGKESSKAAVDHLEEHVRTYEEEVKLLSQTSEGTRFDINEDFENCFIYQLEKELYEIDKDRYRFQELMKAADGC</sequence>
<evidence type="ECO:0000313" key="4">
    <source>
        <dbReference type="Proteomes" id="UP000298663"/>
    </source>
</evidence>
<keyword evidence="1" id="KW-0175">Coiled coil</keyword>
<dbReference type="PROSITE" id="PS00675">
    <property type="entry name" value="SIGMA54_INTERACT_1"/>
    <property type="match status" value="1"/>
</dbReference>
<dbReference type="Proteomes" id="UP000298663">
    <property type="component" value="Unassembled WGS sequence"/>
</dbReference>
<evidence type="ECO:0000259" key="2">
    <source>
        <dbReference type="Pfam" id="PF26633"/>
    </source>
</evidence>
<dbReference type="SUPFAM" id="SSF52540">
    <property type="entry name" value="P-loop containing nucleoside triphosphate hydrolases"/>
    <property type="match status" value="2"/>
</dbReference>
<dbReference type="STRING" id="34508.A0A4U5M334"/>
<reference evidence="3 4" key="2">
    <citation type="journal article" date="2019" name="G3 (Bethesda)">
        <title>Hybrid Assembly of the Genome of the Entomopathogenic Nematode Steinernema carpocapsae Identifies the X-Chromosome.</title>
        <authorList>
            <person name="Serra L."/>
            <person name="Macchietto M."/>
            <person name="Macias-Munoz A."/>
            <person name="McGill C.J."/>
            <person name="Rodriguez I.M."/>
            <person name="Rodriguez B."/>
            <person name="Murad R."/>
            <person name="Mortazavi A."/>
        </authorList>
    </citation>
    <scope>NUCLEOTIDE SEQUENCE [LARGE SCALE GENOMIC DNA]</scope>
    <source>
        <strain evidence="3 4">ALL</strain>
    </source>
</reference>
<dbReference type="InterPro" id="IPR027417">
    <property type="entry name" value="P-loop_NTPase"/>
</dbReference>
<gene>
    <name evidence="3" type="ORF">L596_027024</name>
</gene>
<dbReference type="EMBL" id="AZBU02000010">
    <property type="protein sequence ID" value="TKR63159.1"/>
    <property type="molecule type" value="Genomic_DNA"/>
</dbReference>
<dbReference type="InterPro" id="IPR025662">
    <property type="entry name" value="Sigma_54_int_dom_ATP-bd_1"/>
</dbReference>
<dbReference type="PANTHER" id="PTHR32046:SF11">
    <property type="entry name" value="IMMUNE-ASSOCIATED NUCLEOTIDE-BINDING PROTEIN 10-LIKE"/>
    <property type="match status" value="1"/>
</dbReference>